<evidence type="ECO:0000313" key="2">
    <source>
        <dbReference type="EMBL" id="MBC5769327.1"/>
    </source>
</evidence>
<proteinExistence type="predicted"/>
<feature type="transmembrane region" description="Helical" evidence="1">
    <location>
        <begin position="6"/>
        <end position="25"/>
    </location>
</feature>
<keyword evidence="1" id="KW-0472">Membrane</keyword>
<keyword evidence="3" id="KW-1185">Reference proteome</keyword>
<evidence type="ECO:0000313" key="3">
    <source>
        <dbReference type="Proteomes" id="UP000620327"/>
    </source>
</evidence>
<reference evidence="2" key="1">
    <citation type="submission" date="2020-08" db="EMBL/GenBank/DDBJ databases">
        <title>Genome public.</title>
        <authorList>
            <person name="Liu C."/>
            <person name="Sun Q."/>
        </authorList>
    </citation>
    <scope>NUCLEOTIDE SEQUENCE</scope>
    <source>
        <strain evidence="2">BX15</strain>
    </source>
</reference>
<comment type="caution">
    <text evidence="2">The sequence shown here is derived from an EMBL/GenBank/DDBJ whole genome shotgun (WGS) entry which is preliminary data.</text>
</comment>
<sequence length="176" mass="20484">MKKRAIFLIVLIIIFGVGISFFMYFPKSIENALNRIKYPFEVGEILASQQIDENLTAVIYTNKEEKSNLQNAIVRKRGIFYDVIETNGSVHIEKPKQLESGQLRTQVLISWYDKSDKYVIMAVAYDEDVSTITYLNQELIQLNVNGYRLFWGYGIGEYDEMHMFDKNGNCLEQIKE</sequence>
<dbReference type="AlphaFoldDB" id="A0A923S9S4"/>
<protein>
    <submittedName>
        <fullName evidence="2">Uncharacterized protein</fullName>
    </submittedName>
</protein>
<evidence type="ECO:0000256" key="1">
    <source>
        <dbReference type="SAM" id="Phobius"/>
    </source>
</evidence>
<dbReference type="Proteomes" id="UP000620327">
    <property type="component" value="Unassembled WGS sequence"/>
</dbReference>
<keyword evidence="1" id="KW-1133">Transmembrane helix</keyword>
<name>A0A923S9S4_9FIRM</name>
<dbReference type="EMBL" id="JACOQI010000002">
    <property type="protein sequence ID" value="MBC5769327.1"/>
    <property type="molecule type" value="Genomic_DNA"/>
</dbReference>
<organism evidence="2 3">
    <name type="scientific">Dysosmobacter segnis</name>
    <dbReference type="NCBI Taxonomy" id="2763042"/>
    <lineage>
        <taxon>Bacteria</taxon>
        <taxon>Bacillati</taxon>
        <taxon>Bacillota</taxon>
        <taxon>Clostridia</taxon>
        <taxon>Eubacteriales</taxon>
        <taxon>Oscillospiraceae</taxon>
        <taxon>Dysosmobacter</taxon>
    </lineage>
</organism>
<keyword evidence="1" id="KW-0812">Transmembrane</keyword>
<dbReference type="RefSeq" id="WP_187013703.1">
    <property type="nucleotide sequence ID" value="NZ_JACOQI010000002.1"/>
</dbReference>
<gene>
    <name evidence="2" type="ORF">H8Z83_03075</name>
</gene>
<accession>A0A923S9S4</accession>